<dbReference type="AlphaFoldDB" id="A0A2H5Y450"/>
<dbReference type="SUPFAM" id="SSF53474">
    <property type="entry name" value="alpha/beta-Hydrolases"/>
    <property type="match status" value="1"/>
</dbReference>
<reference evidence="3" key="1">
    <citation type="submission" date="2017-09" db="EMBL/GenBank/DDBJ databases">
        <title>Metaegenomics of thermophilic ammonia-oxidizing enrichment culture.</title>
        <authorList>
            <person name="Kato S."/>
            <person name="Suzuki K."/>
        </authorList>
    </citation>
    <scope>NUCLEOTIDE SEQUENCE [LARGE SCALE GENOMIC DNA]</scope>
</reference>
<dbReference type="InterPro" id="IPR000073">
    <property type="entry name" value="AB_hydrolase_1"/>
</dbReference>
<dbReference type="Gene3D" id="3.40.50.1820">
    <property type="entry name" value="alpha/beta hydrolase"/>
    <property type="match status" value="1"/>
</dbReference>
<dbReference type="PRINTS" id="PR00412">
    <property type="entry name" value="EPOXHYDRLASE"/>
</dbReference>
<dbReference type="InterPro" id="IPR000639">
    <property type="entry name" value="Epox_hydrolase-like"/>
</dbReference>
<dbReference type="EC" id="3.-.-.-" evidence="2"/>
<dbReference type="PANTHER" id="PTHR43798:SF29">
    <property type="entry name" value="AB HYDROLASE-1 DOMAIN-CONTAINING PROTEIN"/>
    <property type="match status" value="1"/>
</dbReference>
<evidence type="ECO:0000313" key="3">
    <source>
        <dbReference type="Proteomes" id="UP000236642"/>
    </source>
</evidence>
<organism evidence="2 3">
    <name type="scientific">Candidatus Thermoflexus japonica</name>
    <dbReference type="NCBI Taxonomy" id="2035417"/>
    <lineage>
        <taxon>Bacteria</taxon>
        <taxon>Bacillati</taxon>
        <taxon>Chloroflexota</taxon>
        <taxon>Thermoflexia</taxon>
        <taxon>Thermoflexales</taxon>
        <taxon>Thermoflexaceae</taxon>
        <taxon>Thermoflexus</taxon>
    </lineage>
</organism>
<evidence type="ECO:0000259" key="1">
    <source>
        <dbReference type="Pfam" id="PF00561"/>
    </source>
</evidence>
<protein>
    <submittedName>
        <fullName evidence="2">AB hydrolase superfamily protein YdjP</fullName>
        <ecNumber evidence="2">3.-.-.-</ecNumber>
    </submittedName>
</protein>
<evidence type="ECO:0000313" key="2">
    <source>
        <dbReference type="EMBL" id="GBD08219.1"/>
    </source>
</evidence>
<comment type="caution">
    <text evidence="2">The sequence shown here is derived from an EMBL/GenBank/DDBJ whole genome shotgun (WGS) entry which is preliminary data.</text>
</comment>
<dbReference type="InterPro" id="IPR050266">
    <property type="entry name" value="AB_hydrolase_sf"/>
</dbReference>
<dbReference type="GO" id="GO:0016787">
    <property type="term" value="F:hydrolase activity"/>
    <property type="evidence" value="ECO:0007669"/>
    <property type="project" value="UniProtKB-KW"/>
</dbReference>
<dbReference type="InterPro" id="IPR029058">
    <property type="entry name" value="AB_hydrolase_fold"/>
</dbReference>
<accession>A0A2H5Y450</accession>
<keyword evidence="2" id="KW-0378">Hydrolase</keyword>
<dbReference type="Proteomes" id="UP000236642">
    <property type="component" value="Unassembled WGS sequence"/>
</dbReference>
<gene>
    <name evidence="2" type="primary">ydjP_1</name>
    <name evidence="2" type="ORF">HRbin22_00452</name>
</gene>
<proteinExistence type="predicted"/>
<feature type="domain" description="AB hydrolase-1" evidence="1">
    <location>
        <begin position="21"/>
        <end position="255"/>
    </location>
</feature>
<dbReference type="PRINTS" id="PR00111">
    <property type="entry name" value="ABHYDROLASE"/>
</dbReference>
<name>A0A2H5Y450_9CHLR</name>
<dbReference type="Pfam" id="PF00561">
    <property type="entry name" value="Abhydrolase_1"/>
    <property type="match status" value="1"/>
</dbReference>
<dbReference type="PANTHER" id="PTHR43798">
    <property type="entry name" value="MONOACYLGLYCEROL LIPASE"/>
    <property type="match status" value="1"/>
</dbReference>
<dbReference type="EMBL" id="BEHY01000006">
    <property type="protein sequence ID" value="GBD08219.1"/>
    <property type="molecule type" value="Genomic_DNA"/>
</dbReference>
<sequence length="276" mass="30465">MPEVKIRERRMFYEDHGRGFPVLFGHSYLWDARMWEPQVAALSRAYRCIVPEIWAHGRSDPPPHSPYSVDELAEDMWAFAQALGLSRFAVVGLSVGGMWGMRLALNHPEAVAALVLMDTDAGAEPEESRQRYFAMMAAVEQAGALPPPILEALVPFFFSPVTVQRDPDLVARFKANLAAIPPERLPGILAIGRGIFSRSSVLERLGEIRVPTLILVGADDVSRPPHEAKRMAEAIPGARLEIIPEAGHIANLERPDVVTPLLESFLAQALGSWHGR</sequence>